<gene>
    <name evidence="1" type="ORF">FRZ40_05460</name>
</gene>
<evidence type="ECO:0000313" key="2">
    <source>
        <dbReference type="Proteomes" id="UP000321776"/>
    </source>
</evidence>
<protein>
    <submittedName>
        <fullName evidence="1">Uncharacterized protein</fullName>
    </submittedName>
</protein>
<dbReference type="Proteomes" id="UP000321776">
    <property type="component" value="Unassembled WGS sequence"/>
</dbReference>
<dbReference type="AlphaFoldDB" id="A0A5C6VQ24"/>
<name>A0A5C6VQ24_9BURK</name>
<organism evidence="1 2">
    <name type="scientific">Paraburkholderia azotifigens</name>
    <dbReference type="NCBI Taxonomy" id="2057004"/>
    <lineage>
        <taxon>Bacteria</taxon>
        <taxon>Pseudomonadati</taxon>
        <taxon>Pseudomonadota</taxon>
        <taxon>Betaproteobacteria</taxon>
        <taxon>Burkholderiales</taxon>
        <taxon>Burkholderiaceae</taxon>
        <taxon>Paraburkholderia</taxon>
    </lineage>
</organism>
<sequence length="96" mass="10696">MLDDGACRWSVAAGFAQTVCGDSPQTRVEIGVAANWRTRDQNLAWKLLYWSRSNWPDASITFPFKSVSRGGRIEAGQLDWAAAEPAEFVNQEIGYE</sequence>
<proteinExistence type="predicted"/>
<dbReference type="RefSeq" id="WP_147233570.1">
    <property type="nucleotide sequence ID" value="NZ_JAZHFZ010000023.1"/>
</dbReference>
<reference evidence="1 2" key="1">
    <citation type="journal article" date="2018" name="Int. J. Syst. Evol. Microbiol.">
        <title>Paraburkholderia azotifigens sp. nov., a nitrogen-fixing bacterium isolated from paddy soil.</title>
        <authorList>
            <person name="Choi G.M."/>
            <person name="Im W.T."/>
        </authorList>
    </citation>
    <scope>NUCLEOTIDE SEQUENCE [LARGE SCALE GENOMIC DNA]</scope>
    <source>
        <strain evidence="1 2">NF 2-5-3</strain>
    </source>
</reference>
<accession>A0A5C6VQ24</accession>
<dbReference type="EMBL" id="VOQS01000001">
    <property type="protein sequence ID" value="TXC87070.1"/>
    <property type="molecule type" value="Genomic_DNA"/>
</dbReference>
<evidence type="ECO:0000313" key="1">
    <source>
        <dbReference type="EMBL" id="TXC87070.1"/>
    </source>
</evidence>
<comment type="caution">
    <text evidence="1">The sequence shown here is derived from an EMBL/GenBank/DDBJ whole genome shotgun (WGS) entry which is preliminary data.</text>
</comment>